<dbReference type="RefSeq" id="WP_002768694.1">
    <property type="nucleotide sequence ID" value="NZ_JH597773.1"/>
</dbReference>
<gene>
    <name evidence="1" type="ORF">Lepil_0003</name>
</gene>
<keyword evidence="2" id="KW-1185">Reference proteome</keyword>
<protein>
    <submittedName>
        <fullName evidence="1">Uncharacterized protein</fullName>
    </submittedName>
</protein>
<dbReference type="Proteomes" id="UP000005737">
    <property type="component" value="Unassembled WGS sequence"/>
</dbReference>
<dbReference type="HOGENOM" id="CLU_723200_0_0_12"/>
<evidence type="ECO:0000313" key="2">
    <source>
        <dbReference type="Proteomes" id="UP000005737"/>
    </source>
</evidence>
<name>H2CGP2_9LEPT</name>
<reference evidence="1 2" key="1">
    <citation type="submission" date="2011-10" db="EMBL/GenBank/DDBJ databases">
        <title>The Improved High-Quality Draft genome of Leptonema illini DSM 21528.</title>
        <authorList>
            <consortium name="US DOE Joint Genome Institute (JGI-PGF)"/>
            <person name="Lucas S."/>
            <person name="Copeland A."/>
            <person name="Lapidus A."/>
            <person name="Glavina del Rio T."/>
            <person name="Dalin E."/>
            <person name="Tice H."/>
            <person name="Bruce D."/>
            <person name="Goodwin L."/>
            <person name="Pitluck S."/>
            <person name="Peters L."/>
            <person name="Mikhailova N."/>
            <person name="Held B."/>
            <person name="Kyrpides N."/>
            <person name="Mavromatis K."/>
            <person name="Ivanova N."/>
            <person name="Markowitz V."/>
            <person name="Cheng J.-F."/>
            <person name="Hugenholtz P."/>
            <person name="Woyke T."/>
            <person name="Wu D."/>
            <person name="Gronow S."/>
            <person name="Wellnitz S."/>
            <person name="Brambilla E.-M."/>
            <person name="Klenk H.-P."/>
            <person name="Eisen J.A."/>
        </authorList>
    </citation>
    <scope>NUCLEOTIDE SEQUENCE [LARGE SCALE GENOMIC DNA]</scope>
    <source>
        <strain evidence="1 2">DSM 21528</strain>
    </source>
</reference>
<organism evidence="1 2">
    <name type="scientific">Leptonema illini DSM 21528</name>
    <dbReference type="NCBI Taxonomy" id="929563"/>
    <lineage>
        <taxon>Bacteria</taxon>
        <taxon>Pseudomonadati</taxon>
        <taxon>Spirochaetota</taxon>
        <taxon>Spirochaetia</taxon>
        <taxon>Leptospirales</taxon>
        <taxon>Leptospiraceae</taxon>
        <taxon>Leptonema</taxon>
    </lineage>
</organism>
<dbReference type="EMBL" id="JH597773">
    <property type="protein sequence ID" value="EHQ04718.1"/>
    <property type="molecule type" value="Genomic_DNA"/>
</dbReference>
<sequence length="382" mass="44649">MNHFSYRRLAFDNYWRKHYWTRYLAKGNDSRQPDRREFHEAIKQFESWTGSRRIPGKRSHHSISHMLSNLIPQAGFLFLWIVEELRYLEKNHQRAFNSIIRKFANADFSHEALELILEVAAVRRFFPVMTIDIDRPIGSGTIDLSVQLTNRQSFHLEITRLEESGESRFASRCLDDLINRLIYHPYCPRFAFKFRSAPTADEWNSLISELDNRLQAKDETIVIDNQFLLLVSSSSEEAFASLIETKKLKPMESSGWLMNDKSMERLIKKGRAKRTKYYHQTEDYCVSFHSIGSVYFWINDPLSLQLWLNTITSEIRTPVKFSLFIPWYYQTPQVPDDYTSFVLDIPTGDRFISLLSKNTPIFPWIASPSQSSGDESSASSPA</sequence>
<evidence type="ECO:0000313" key="1">
    <source>
        <dbReference type="EMBL" id="EHQ04718.1"/>
    </source>
</evidence>
<accession>H2CGP2</accession>
<proteinExistence type="predicted"/>
<dbReference type="AlphaFoldDB" id="H2CGP2"/>